<accession>A0A2U4EY51</accession>
<reference evidence="3 4" key="1">
    <citation type="submission" date="2012-07" db="EMBL/GenBank/DDBJ databases">
        <title>Genome sequence of Brachyspira sp. 30446, isolated from a pig with mucohaemorrhagic colitis.</title>
        <authorList>
            <person name="Rubin J.E."/>
            <person name="Fernando C."/>
            <person name="Harding J.C.S."/>
            <person name="Hill J.E."/>
        </authorList>
    </citation>
    <scope>NUCLEOTIDE SEQUENCE [LARGE SCALE GENOMIC DNA]</scope>
    <source>
        <strain evidence="3 4">30446</strain>
    </source>
</reference>
<dbReference type="InterPro" id="IPR006286">
    <property type="entry name" value="C56_PfpI-like"/>
</dbReference>
<dbReference type="STRING" id="1289135.A966_00940"/>
<evidence type="ECO:0000259" key="2">
    <source>
        <dbReference type="Pfam" id="PF01965"/>
    </source>
</evidence>
<feature type="domain" description="DJ-1/PfpI" evidence="2">
    <location>
        <begin position="51"/>
        <end position="213"/>
    </location>
</feature>
<dbReference type="Proteomes" id="UP000011663">
    <property type="component" value="Unassembled WGS sequence"/>
</dbReference>
<dbReference type="GO" id="GO:0006508">
    <property type="term" value="P:proteolysis"/>
    <property type="evidence" value="ECO:0007669"/>
    <property type="project" value="UniProtKB-KW"/>
</dbReference>
<keyword evidence="3" id="KW-0645">Protease</keyword>
<keyword evidence="3" id="KW-0378">Hydrolase</keyword>
<dbReference type="Gene3D" id="3.40.50.880">
    <property type="match status" value="1"/>
</dbReference>
<evidence type="ECO:0000313" key="4">
    <source>
        <dbReference type="Proteomes" id="UP000011663"/>
    </source>
</evidence>
<dbReference type="SUPFAM" id="SSF52317">
    <property type="entry name" value="Class I glutamine amidotransferase-like"/>
    <property type="match status" value="1"/>
</dbReference>
<dbReference type="CDD" id="cd03134">
    <property type="entry name" value="GATase1_PfpI_like"/>
    <property type="match status" value="1"/>
</dbReference>
<evidence type="ECO:0000313" key="3">
    <source>
        <dbReference type="EMBL" id="EKV58306.1"/>
    </source>
</evidence>
<dbReference type="PROSITE" id="PS51276">
    <property type="entry name" value="PEPTIDASE_C56_PFPI"/>
    <property type="match status" value="1"/>
</dbReference>
<dbReference type="NCBIfam" id="TIGR01382">
    <property type="entry name" value="PfpI"/>
    <property type="match status" value="1"/>
</dbReference>
<name>A0A2U4EY51_9SPIR</name>
<dbReference type="PANTHER" id="PTHR42733">
    <property type="entry name" value="DJ-1 PROTEIN"/>
    <property type="match status" value="1"/>
</dbReference>
<sequence length="216" mass="25127">MQRYNRLFLKKFSFLILYFLFDLYKDNKKYIISKKILYLYIEIYNIKEYKMKALIITDNLFEDSELFYPYFRLIEEGIDVDIAALNKGEIKGEYFFKVEAKLNFSEVDPSNYKALIIPGGRAPEAIRGNDDVKRIIKYFVDNNLTIGAICHGQQTLISAKVLEGKDATCYISIKDDLINAKANYKDEKVVVCGNIVTSRCPDDLPYFAKEIIKKLK</sequence>
<organism evidence="3 4">
    <name type="scientific">Brachyspira hampsonii 30446</name>
    <dbReference type="NCBI Taxonomy" id="1289135"/>
    <lineage>
        <taxon>Bacteria</taxon>
        <taxon>Pseudomonadati</taxon>
        <taxon>Spirochaetota</taxon>
        <taxon>Spirochaetia</taxon>
        <taxon>Brachyspirales</taxon>
        <taxon>Brachyspiraceae</taxon>
        <taxon>Brachyspira</taxon>
    </lineage>
</organism>
<comment type="similarity">
    <text evidence="1">Belongs to the peptidase C56 family.</text>
</comment>
<proteinExistence type="inferred from homology"/>
<dbReference type="AlphaFoldDB" id="A0A2U4EY51"/>
<dbReference type="EMBL" id="ALNZ01000006">
    <property type="protein sequence ID" value="EKV58306.1"/>
    <property type="molecule type" value="Genomic_DNA"/>
</dbReference>
<gene>
    <name evidence="3" type="ORF">A966_00940</name>
</gene>
<dbReference type="InterPro" id="IPR002818">
    <property type="entry name" value="DJ-1/PfpI"/>
</dbReference>
<dbReference type="PANTHER" id="PTHR42733:SF2">
    <property type="entry name" value="DJ-1_THIJ_PFPI FAMILY PROTEIN"/>
    <property type="match status" value="1"/>
</dbReference>
<dbReference type="InterPro" id="IPR029062">
    <property type="entry name" value="Class_I_gatase-like"/>
</dbReference>
<evidence type="ECO:0000256" key="1">
    <source>
        <dbReference type="ARBA" id="ARBA00008542"/>
    </source>
</evidence>
<dbReference type="GO" id="GO:0008233">
    <property type="term" value="F:peptidase activity"/>
    <property type="evidence" value="ECO:0007669"/>
    <property type="project" value="UniProtKB-KW"/>
</dbReference>
<dbReference type="Pfam" id="PF01965">
    <property type="entry name" value="DJ-1_PfpI"/>
    <property type="match status" value="1"/>
</dbReference>
<comment type="caution">
    <text evidence="3">The sequence shown here is derived from an EMBL/GenBank/DDBJ whole genome shotgun (WGS) entry which is preliminary data.</text>
</comment>
<protein>
    <submittedName>
        <fullName evidence="3">Pfpi family intracellular protease</fullName>
    </submittedName>
</protein>